<gene>
    <name evidence="1" type="ORF">CINCED_3A016066</name>
</gene>
<dbReference type="Proteomes" id="UP000325440">
    <property type="component" value="Unassembled WGS sequence"/>
</dbReference>
<reference evidence="1 2" key="1">
    <citation type="submission" date="2019-08" db="EMBL/GenBank/DDBJ databases">
        <authorList>
            <person name="Alioto T."/>
            <person name="Alioto T."/>
            <person name="Gomez Garrido J."/>
        </authorList>
    </citation>
    <scope>NUCLEOTIDE SEQUENCE [LARGE SCALE GENOMIC DNA]</scope>
</reference>
<accession>A0A5E4NL42</accession>
<evidence type="ECO:0000313" key="1">
    <source>
        <dbReference type="EMBL" id="VVC44469.1"/>
    </source>
</evidence>
<protein>
    <submittedName>
        <fullName evidence="1">Uncharacterized protein</fullName>
    </submittedName>
</protein>
<proteinExistence type="predicted"/>
<evidence type="ECO:0000313" key="2">
    <source>
        <dbReference type="Proteomes" id="UP000325440"/>
    </source>
</evidence>
<keyword evidence="2" id="KW-1185">Reference proteome</keyword>
<name>A0A5E4NL42_9HEMI</name>
<dbReference type="OrthoDB" id="6606232at2759"/>
<sequence>MFSAKWDDSRYSVDGKNLRISDEIDLGVTFDRRLCFHSHIERVTRKGLKILEFIKRITVDFKHRSSLMALYCSFVCSHLEYGLIVWCSNTRSDQYKVEREQRKLLKYEAFVRGTARPLKNYMLVLQELNIRADAS</sequence>
<dbReference type="AlphaFoldDB" id="A0A5E4NL42"/>
<dbReference type="EMBL" id="CABPRJ010002380">
    <property type="protein sequence ID" value="VVC44469.1"/>
    <property type="molecule type" value="Genomic_DNA"/>
</dbReference>
<organism evidence="1 2">
    <name type="scientific">Cinara cedri</name>
    <dbReference type="NCBI Taxonomy" id="506608"/>
    <lineage>
        <taxon>Eukaryota</taxon>
        <taxon>Metazoa</taxon>
        <taxon>Ecdysozoa</taxon>
        <taxon>Arthropoda</taxon>
        <taxon>Hexapoda</taxon>
        <taxon>Insecta</taxon>
        <taxon>Pterygota</taxon>
        <taxon>Neoptera</taxon>
        <taxon>Paraneoptera</taxon>
        <taxon>Hemiptera</taxon>
        <taxon>Sternorrhyncha</taxon>
        <taxon>Aphidomorpha</taxon>
        <taxon>Aphidoidea</taxon>
        <taxon>Aphididae</taxon>
        <taxon>Lachninae</taxon>
        <taxon>Cinara</taxon>
    </lineage>
</organism>